<dbReference type="Proteomes" id="UP000217076">
    <property type="component" value="Unassembled WGS sequence"/>
</dbReference>
<dbReference type="PANTHER" id="PTHR38765:SF1">
    <property type="entry name" value="DUF484 DOMAIN-CONTAINING PROTEIN"/>
    <property type="match status" value="1"/>
</dbReference>
<proteinExistence type="predicted"/>
<keyword evidence="2" id="KW-1185">Reference proteome</keyword>
<evidence type="ECO:0008006" key="3">
    <source>
        <dbReference type="Google" id="ProtNLM"/>
    </source>
</evidence>
<sequence>MSQEADPIDGPDEAAVAHWLRSHPEALGRLLAGDPALIDALLNAPDPAPPPAQGKVVSLQPFLMSRLRREMADLKASTEDLIHTSRANLSIQGRTHEAALALLDAAELPALADTLAERLPLILELDACVLCLETGPRVLSEAVRTQVTNLPQGTVDVILGPGRDVLLREKVEGGVNLYGPAAGLVCSDALVRLRPPALDGTPMPTGLLALGSRVEGTFSPGQGVELLTFLAAVLARVTGRLISPLLRPPLPPLSDGED</sequence>
<protein>
    <recommendedName>
        <fullName evidence="3">DUF484 family protein</fullName>
    </recommendedName>
</protein>
<dbReference type="STRING" id="83401.SAMN05421742_101536"/>
<dbReference type="AlphaFoldDB" id="A0A1G7V4E8"/>
<name>A0A1G7V4E8_9PROT</name>
<dbReference type="Pfam" id="PF04340">
    <property type="entry name" value="DUF484"/>
    <property type="match status" value="1"/>
</dbReference>
<reference evidence="2" key="1">
    <citation type="submission" date="2016-10" db="EMBL/GenBank/DDBJ databases">
        <authorList>
            <person name="Varghese N."/>
            <person name="Submissions S."/>
        </authorList>
    </citation>
    <scope>NUCLEOTIDE SEQUENCE [LARGE SCALE GENOMIC DNA]</scope>
    <source>
        <strain evidence="2">930I</strain>
    </source>
</reference>
<dbReference type="InterPro" id="IPR029016">
    <property type="entry name" value="GAF-like_dom_sf"/>
</dbReference>
<accession>A0A1G7V4E8</accession>
<gene>
    <name evidence="1" type="ORF">SAMN05421742_101536</name>
</gene>
<evidence type="ECO:0000313" key="2">
    <source>
        <dbReference type="Proteomes" id="UP000217076"/>
    </source>
</evidence>
<dbReference type="EMBL" id="FNCV01000001">
    <property type="protein sequence ID" value="SDG54636.1"/>
    <property type="molecule type" value="Genomic_DNA"/>
</dbReference>
<dbReference type="Gene3D" id="3.30.450.40">
    <property type="match status" value="1"/>
</dbReference>
<dbReference type="InterPro" id="IPR007435">
    <property type="entry name" value="DUF484"/>
</dbReference>
<dbReference type="RefSeq" id="WP_176787551.1">
    <property type="nucleotide sequence ID" value="NZ_FNCV01000001.1"/>
</dbReference>
<evidence type="ECO:0000313" key="1">
    <source>
        <dbReference type="EMBL" id="SDG54636.1"/>
    </source>
</evidence>
<organism evidence="1 2">
    <name type="scientific">Roseospirillum parvum</name>
    <dbReference type="NCBI Taxonomy" id="83401"/>
    <lineage>
        <taxon>Bacteria</taxon>
        <taxon>Pseudomonadati</taxon>
        <taxon>Pseudomonadota</taxon>
        <taxon>Alphaproteobacteria</taxon>
        <taxon>Rhodospirillales</taxon>
        <taxon>Rhodospirillaceae</taxon>
        <taxon>Roseospirillum</taxon>
    </lineage>
</organism>
<dbReference type="PANTHER" id="PTHR38765">
    <property type="entry name" value="DUF484 DOMAIN-CONTAINING PROTEIN"/>
    <property type="match status" value="1"/>
</dbReference>